<reference evidence="1 2" key="1">
    <citation type="journal article" date="2020" name="Int. J. Syst. Evol. Microbiol.">
        <title>Description of Erysipelothrix piscisicarius sp. nov., an emergent fish pathogen, and assessment of virulence using a tiger barb (Puntigrus tetrazona) infection model.</title>
        <authorList>
            <person name="Pomaranski E.K."/>
            <person name="Griffin M.J."/>
            <person name="Camus A.C."/>
            <person name="Armwood A.R."/>
            <person name="Shelley J."/>
            <person name="Waldbieser G.C."/>
            <person name="LaFrentz B.R."/>
            <person name="Garcia J.C."/>
            <person name="Yanong R."/>
            <person name="Soto E."/>
        </authorList>
    </citation>
    <scope>NUCLEOTIDE SEQUENCE [LARGE SCALE GENOMIC DNA]</scope>
    <source>
        <strain evidence="1 2">15TAL0474</strain>
    </source>
</reference>
<dbReference type="AlphaFoldDB" id="A0A3Q8S2V7"/>
<gene>
    <name evidence="1" type="ORF">EEI45_05945</name>
</gene>
<dbReference type="SUPFAM" id="SSF53927">
    <property type="entry name" value="Cytidine deaminase-like"/>
    <property type="match status" value="1"/>
</dbReference>
<dbReference type="EMBL" id="CP034234">
    <property type="protein sequence ID" value="AZK44345.1"/>
    <property type="molecule type" value="Genomic_DNA"/>
</dbReference>
<dbReference type="GO" id="GO:0003824">
    <property type="term" value="F:catalytic activity"/>
    <property type="evidence" value="ECO:0007669"/>
    <property type="project" value="InterPro"/>
</dbReference>
<dbReference type="InterPro" id="IPR016193">
    <property type="entry name" value="Cytidine_deaminase-like"/>
</dbReference>
<sequence>MKYSELIEIALQNSRCVALSDNASLDGESTAMLSKDGTVFTGISVQSVTQAGCNSGVSAIAEALKSGQSHFIKMVTVNSKGDIIAPSGQTRDLLAQINSENKQCEIMVSKDHLVILDQLLPYTAC</sequence>
<dbReference type="Proteomes" id="UP000278804">
    <property type="component" value="Chromosome"/>
</dbReference>
<dbReference type="KEGG" id="eri:EEI45_05945"/>
<proteinExistence type="predicted"/>
<organism evidence="1 2">
    <name type="scientific">Erysipelothrix piscisicarius</name>
    <dbReference type="NCBI Taxonomy" id="2485784"/>
    <lineage>
        <taxon>Bacteria</taxon>
        <taxon>Bacillati</taxon>
        <taxon>Bacillota</taxon>
        <taxon>Erysipelotrichia</taxon>
        <taxon>Erysipelotrichales</taxon>
        <taxon>Erysipelotrichaceae</taxon>
        <taxon>Erysipelothrix</taxon>
    </lineage>
</organism>
<evidence type="ECO:0000313" key="2">
    <source>
        <dbReference type="Proteomes" id="UP000278804"/>
    </source>
</evidence>
<keyword evidence="2" id="KW-1185">Reference proteome</keyword>
<protein>
    <submittedName>
        <fullName evidence="1">Cytidine deaminase</fullName>
    </submittedName>
</protein>
<accession>A0A3Q8S2V7</accession>
<dbReference type="Gene3D" id="3.40.140.10">
    <property type="entry name" value="Cytidine Deaminase, domain 2"/>
    <property type="match status" value="1"/>
</dbReference>
<evidence type="ECO:0000313" key="1">
    <source>
        <dbReference type="EMBL" id="AZK44345.1"/>
    </source>
</evidence>
<name>A0A3Q8S2V7_9FIRM</name>
<dbReference type="RefSeq" id="WP_125164520.1">
    <property type="nucleotide sequence ID" value="NZ_CP034234.1"/>
</dbReference>